<evidence type="ECO:0000256" key="2">
    <source>
        <dbReference type="ARBA" id="ARBA00022729"/>
    </source>
</evidence>
<dbReference type="Gene3D" id="2.130.10.10">
    <property type="entry name" value="YVTN repeat-like/Quinoprotein amine dehydrogenase"/>
    <property type="match status" value="1"/>
</dbReference>
<sequence length="883" mass="94303">MKKTILLTLIASVLAIGSSMAQYVVKDTFFETTGVSNGGVVAGYEAQAGPYSLWNADTNTFEQIGGLAPGQGIGGKAIFSNDGTKLSGTSNITVTSTTEWEKLNTGFNYIFRGIEFPEGQNYQGYAAGESLTSNGDGIVIVTYDSGDSWNELWTGTNQGLEAMSFPDLNTGYVGGWNEYFAKTTDGGYNWTQQSPGTDVYIYTSIVFKDVLNGVVTAQTNTGVAVYTTSDGGDTWTTGSGLVGVPYKLTYVSGDTYFLVTNGGDIQKSTDNGLTWASVFSGGGLLLGIEFYDANIGIATAENDVFKTTDGGATWVGYEVIEGALWRDVAWLDQDNVTLVGTPELIFSSEDGGDTWPINNLDTSTLNEALYEVLFTPNGTGYIIGSQGVMFRKTPETNDFAIMSRYDTTTEEWTTLGSLGFPLDNTLSGGYNISGDGTMVIGNSWAEPAPGTSGLGAHAVAWTEATGIIDLGTLYPDVNRSTRAEAVSDDGNVIVGWQDFNGPWKSAVWRKDANGDFLPNEYLLLDPAGDPTDEFNQLGECSAISGDGIVIGGRGDYANNYEPWIWTEAEGYTSLGTLAPNGTGSITGMNHDGSIIIGYFQIGPWDPNVPFIWTTIGGLQDFHTFISDVLGYDIGEGHIYAPNSISSNGEFVTGWGFDPTIGQFGELYTFRLQLPTVPLNNSCTDAEALNCGDLVTNSTIFGTDSGGNASPDVYYSYTGSGSAETITLNACGDDTTFPTTVRVYSDCTLSTQIAFNDSSCVNQPELEFESDGTSTYVIMVEGYSSTDAGSFQLELTCEPIILGVGSFNQSNIVLSPNPVQNVLQLSSQFEVDNILIYSVTGSEVLSQEIKSTNAEIDFSSLSDGVYFVKTISGDAIDTFKIIKN</sequence>
<evidence type="ECO:0000256" key="3">
    <source>
        <dbReference type="ARBA" id="ARBA00023276"/>
    </source>
</evidence>
<evidence type="ECO:0000259" key="6">
    <source>
        <dbReference type="Pfam" id="PF18962"/>
    </source>
</evidence>
<evidence type="ECO:0000259" key="5">
    <source>
        <dbReference type="Pfam" id="PF14870"/>
    </source>
</evidence>
<protein>
    <submittedName>
        <fullName evidence="7">Putative secreted protein (Por secretion system target)</fullName>
    </submittedName>
</protein>
<dbReference type="GO" id="GO:0015979">
    <property type="term" value="P:photosynthesis"/>
    <property type="evidence" value="ECO:0007669"/>
    <property type="project" value="UniProtKB-KW"/>
</dbReference>
<feature type="domain" description="Photosynthesis system II assembly factor Ycf48/Hcf136-like" evidence="5">
    <location>
        <begin position="325"/>
        <end position="391"/>
    </location>
</feature>
<dbReference type="Pfam" id="PF14870">
    <property type="entry name" value="PSII_BNR"/>
    <property type="match status" value="2"/>
</dbReference>
<reference evidence="7 8" key="1">
    <citation type="submission" date="2018-10" db="EMBL/GenBank/DDBJ databases">
        <title>Genomic Encyclopedia of Archaeal and Bacterial Type Strains, Phase II (KMG-II): from individual species to whole genera.</title>
        <authorList>
            <person name="Goeker M."/>
        </authorList>
    </citation>
    <scope>NUCLEOTIDE SEQUENCE [LARGE SCALE GENOMIC DNA]</scope>
    <source>
        <strain evidence="7 8">DSM 23424</strain>
    </source>
</reference>
<dbReference type="AlphaFoldDB" id="A0A3L9YB37"/>
<dbReference type="GO" id="GO:0009523">
    <property type="term" value="C:photosystem II"/>
    <property type="evidence" value="ECO:0007669"/>
    <property type="project" value="UniProtKB-KW"/>
</dbReference>
<dbReference type="InterPro" id="IPR026444">
    <property type="entry name" value="Secre_tail"/>
</dbReference>
<feature type="chain" id="PRO_5018096639" evidence="4">
    <location>
        <begin position="22"/>
        <end position="883"/>
    </location>
</feature>
<keyword evidence="1" id="KW-0602">Photosynthesis</keyword>
<dbReference type="OrthoDB" id="9764804at2"/>
<dbReference type="PANTHER" id="PTHR47199">
    <property type="entry name" value="PHOTOSYSTEM II STABILITY/ASSEMBLY FACTOR HCF136, CHLOROPLASTIC"/>
    <property type="match status" value="1"/>
</dbReference>
<feature type="domain" description="Photosynthesis system II assembly factor Ycf48/Hcf136-like" evidence="5">
    <location>
        <begin position="147"/>
        <end position="277"/>
    </location>
</feature>
<gene>
    <name evidence="7" type="ORF">BXY75_2753</name>
</gene>
<organism evidence="7 8">
    <name type="scientific">Ulvibacter antarcticus</name>
    <dbReference type="NCBI Taxonomy" id="442714"/>
    <lineage>
        <taxon>Bacteria</taxon>
        <taxon>Pseudomonadati</taxon>
        <taxon>Bacteroidota</taxon>
        <taxon>Flavobacteriia</taxon>
        <taxon>Flavobacteriales</taxon>
        <taxon>Flavobacteriaceae</taxon>
        <taxon>Ulvibacter</taxon>
    </lineage>
</organism>
<dbReference type="EMBL" id="REFC01000014">
    <property type="protein sequence ID" value="RMA57946.1"/>
    <property type="molecule type" value="Genomic_DNA"/>
</dbReference>
<keyword evidence="3" id="KW-0604">Photosystem II</keyword>
<feature type="signal peptide" evidence="4">
    <location>
        <begin position="1"/>
        <end position="21"/>
    </location>
</feature>
<dbReference type="NCBIfam" id="TIGR04183">
    <property type="entry name" value="Por_Secre_tail"/>
    <property type="match status" value="1"/>
</dbReference>
<proteinExistence type="predicted"/>
<keyword evidence="2 4" id="KW-0732">Signal</keyword>
<dbReference type="RefSeq" id="WP_121908289.1">
    <property type="nucleotide sequence ID" value="NZ_REFC01000014.1"/>
</dbReference>
<dbReference type="InterPro" id="IPR015943">
    <property type="entry name" value="WD40/YVTN_repeat-like_dom_sf"/>
</dbReference>
<comment type="caution">
    <text evidence="7">The sequence shown here is derived from an EMBL/GenBank/DDBJ whole genome shotgun (WGS) entry which is preliminary data.</text>
</comment>
<dbReference type="Proteomes" id="UP000271339">
    <property type="component" value="Unassembled WGS sequence"/>
</dbReference>
<name>A0A3L9YB37_9FLAO</name>
<accession>A0A3L9YB37</accession>
<evidence type="ECO:0000256" key="1">
    <source>
        <dbReference type="ARBA" id="ARBA00022531"/>
    </source>
</evidence>
<dbReference type="Pfam" id="PF18962">
    <property type="entry name" value="Por_Secre_tail"/>
    <property type="match status" value="1"/>
</dbReference>
<dbReference type="InterPro" id="IPR028203">
    <property type="entry name" value="PSII_CF48-like_dom"/>
</dbReference>
<evidence type="ECO:0000313" key="8">
    <source>
        <dbReference type="Proteomes" id="UP000271339"/>
    </source>
</evidence>
<feature type="domain" description="Secretion system C-terminal sorting" evidence="6">
    <location>
        <begin position="815"/>
        <end position="877"/>
    </location>
</feature>
<keyword evidence="8" id="KW-1185">Reference proteome</keyword>
<evidence type="ECO:0000256" key="4">
    <source>
        <dbReference type="SAM" id="SignalP"/>
    </source>
</evidence>
<dbReference type="PANTHER" id="PTHR47199:SF2">
    <property type="entry name" value="PHOTOSYSTEM II STABILITY_ASSEMBLY FACTOR HCF136, CHLOROPLASTIC"/>
    <property type="match status" value="1"/>
</dbReference>
<evidence type="ECO:0000313" key="7">
    <source>
        <dbReference type="EMBL" id="RMA57946.1"/>
    </source>
</evidence>
<dbReference type="SUPFAM" id="SSF110296">
    <property type="entry name" value="Oligoxyloglucan reducing end-specific cellobiohydrolase"/>
    <property type="match status" value="2"/>
</dbReference>